<organism evidence="1 2">
    <name type="scientific">Streptomyces alboflavus</name>
    <dbReference type="NCBI Taxonomy" id="67267"/>
    <lineage>
        <taxon>Bacteria</taxon>
        <taxon>Bacillati</taxon>
        <taxon>Actinomycetota</taxon>
        <taxon>Actinomycetes</taxon>
        <taxon>Kitasatosporales</taxon>
        <taxon>Streptomycetaceae</taxon>
        <taxon>Streptomyces</taxon>
    </lineage>
</organism>
<dbReference type="KEGG" id="salf:SMD44_00899"/>
<sequence>MPEFRTDVLLPRDPDAALEAATKQYVDARARVVLAFSKAGTLTTGTGTHRLYNDAGSTMTIVGVRTSVGTAPTGASIIVDINVGGSTIFSTQGNRPTIAASGNTSGKVTNMNTTTIADGGYFTVDIDQVGSTVAGADLTVQILLGV</sequence>
<gene>
    <name evidence="1" type="ORF">SMD44_00899</name>
</gene>
<accession>A0A1Z1W509</accession>
<keyword evidence="2" id="KW-1185">Reference proteome</keyword>
<proteinExistence type="predicted"/>
<dbReference type="RefSeq" id="WP_087882911.1">
    <property type="nucleotide sequence ID" value="NZ_CP021748.1"/>
</dbReference>
<evidence type="ECO:0000313" key="1">
    <source>
        <dbReference type="EMBL" id="ARX81501.1"/>
    </source>
</evidence>
<reference evidence="1 2" key="1">
    <citation type="submission" date="2017-05" db="EMBL/GenBank/DDBJ databases">
        <title>Streptomyces alboflavus Genome sequencing and assembly.</title>
        <authorList>
            <person name="Wang Y."/>
            <person name="Du B."/>
            <person name="Ding Y."/>
            <person name="Liu H."/>
            <person name="Hou Q."/>
            <person name="Liu K."/>
            <person name="Wang C."/>
            <person name="Yao L."/>
        </authorList>
    </citation>
    <scope>NUCLEOTIDE SEQUENCE [LARGE SCALE GENOMIC DNA]</scope>
    <source>
        <strain evidence="1 2">MDJK44</strain>
    </source>
</reference>
<dbReference type="AlphaFoldDB" id="A0A1Z1W509"/>
<name>A0A1Z1W509_9ACTN</name>
<dbReference type="OrthoDB" id="3824806at2"/>
<evidence type="ECO:0000313" key="2">
    <source>
        <dbReference type="Proteomes" id="UP000195880"/>
    </source>
</evidence>
<protein>
    <submittedName>
        <fullName evidence="1">Uncharacterized protein</fullName>
    </submittedName>
</protein>
<dbReference type="EMBL" id="CP021748">
    <property type="protein sequence ID" value="ARX81501.1"/>
    <property type="molecule type" value="Genomic_DNA"/>
</dbReference>
<dbReference type="Proteomes" id="UP000195880">
    <property type="component" value="Chromosome"/>
</dbReference>